<evidence type="ECO:0000256" key="1">
    <source>
        <dbReference type="SAM" id="MobiDB-lite"/>
    </source>
</evidence>
<dbReference type="AlphaFoldDB" id="A0A655EW35"/>
<evidence type="ECO:0000313" key="3">
    <source>
        <dbReference type="Proteomes" id="UP000048948"/>
    </source>
</evidence>
<organism evidence="2 3">
    <name type="scientific">Mycobacterium tuberculosis</name>
    <dbReference type="NCBI Taxonomy" id="1773"/>
    <lineage>
        <taxon>Bacteria</taxon>
        <taxon>Bacillati</taxon>
        <taxon>Actinomycetota</taxon>
        <taxon>Actinomycetes</taxon>
        <taxon>Mycobacteriales</taxon>
        <taxon>Mycobacteriaceae</taxon>
        <taxon>Mycobacterium</taxon>
        <taxon>Mycobacterium tuberculosis complex</taxon>
    </lineage>
</organism>
<feature type="region of interest" description="Disordered" evidence="1">
    <location>
        <begin position="1"/>
        <end position="43"/>
    </location>
</feature>
<feature type="compositionally biased region" description="Low complexity" evidence="1">
    <location>
        <begin position="25"/>
        <end position="43"/>
    </location>
</feature>
<evidence type="ECO:0000313" key="2">
    <source>
        <dbReference type="EMBL" id="CKR98756.1"/>
    </source>
</evidence>
<protein>
    <submittedName>
        <fullName evidence="2">Uncharacterized protein</fullName>
    </submittedName>
</protein>
<proteinExistence type="predicted"/>
<sequence length="83" mass="8383">MIADSASGVSKHRSAPNVSASPSVTRNTPPSTATSSPNTNTRSSAAIASYRARLIAWTMVNDCVMSLTATASVSSGLAGRSAI</sequence>
<name>A0A655EW35_MYCTX</name>
<dbReference type="Proteomes" id="UP000048948">
    <property type="component" value="Unassembled WGS sequence"/>
</dbReference>
<gene>
    <name evidence="2" type="ORF">ERS027646_01062</name>
</gene>
<dbReference type="EMBL" id="CNGE01000136">
    <property type="protein sequence ID" value="CKR98756.1"/>
    <property type="molecule type" value="Genomic_DNA"/>
</dbReference>
<reference evidence="2 3" key="1">
    <citation type="submission" date="2015-03" db="EMBL/GenBank/DDBJ databases">
        <authorList>
            <consortium name="Pathogen Informatics"/>
        </authorList>
    </citation>
    <scope>NUCLEOTIDE SEQUENCE [LARGE SCALE GENOMIC DNA]</scope>
    <source>
        <strain evidence="2 3">Bir 172</strain>
    </source>
</reference>
<accession>A0A655EW35</accession>